<dbReference type="Proteomes" id="UP001152797">
    <property type="component" value="Unassembled WGS sequence"/>
</dbReference>
<reference evidence="4" key="2">
    <citation type="submission" date="2024-04" db="EMBL/GenBank/DDBJ databases">
        <authorList>
            <person name="Chen Y."/>
            <person name="Shah S."/>
            <person name="Dougan E. K."/>
            <person name="Thang M."/>
            <person name="Chan C."/>
        </authorList>
    </citation>
    <scope>NUCLEOTIDE SEQUENCE [LARGE SCALE GENOMIC DNA]</scope>
</reference>
<feature type="domain" description="VWFA" evidence="2">
    <location>
        <begin position="1150"/>
        <end position="1342"/>
    </location>
</feature>
<sequence>MRRLSPWAPWTTRCGASIARSRAPAGTVSVGGVVVPLRHDFGGEPPERIPQGFLAQLPRSLRPALKWLAQKDALGQDALLLSSPAERARARHVALAYAELVNSELEYVGISADTTEADLKQRREIVPGNSVAFTNSPPVRAALSGGLLVLDGLERAERNVLPTLNNLLENREMSLEDGRFLVESVRYEALKGSMTDSASGLTAVHRHFRVLALASPCPPFDGRALDPPLRSRFQALLVPPAPLEELTEALQGHDDSVVSPLLTAAETIIELERQSIRQNASFFSFSTSSFLRYCSQRPLPKGNAEDILRCVYPPLHASDCPSMPEAASSVTQALRKLRLKPPSQRGLDDGSGSLVGTHYRTAEIGATAQAIEADMARGQNILLLGARGSGKSAIVRALGHGKWLSFALHRDQTGRDLLQRRVTEQESGASTWADQPVAAAARVGHVVVLDGIHRLPKGALVSALSRLNEGEVDLPDGSRLRASEDFRLVALAEPGDWLTPEVASLFATHLLPEMTPLELTMALPKLVPTATPELCQQIANIATAALLTQNDTSFSVGERGALRLSLRVLLRLTRQAAATSTDAAKLRVLLHEALMSRFLPWRLQDTIDGWLEVAGLAPKVKQETTQNFGVTLDGDDIVTGSVRVARRSPERPELVPAPRDFFASPAALKALQSILLCEHAGEPAILLLGNQGVGKNVAVDRVLELLRAEREYVQLHRDTTVSSLTLRPLLENGRLQYEDAPLVRAAKHGRVCVLDEADKAPIEVVVILKALVEDGELLLGDGRRLCRSASSENDIQIHPDFRLWVLANRPGFPFHGNAFFRECGDAFAAIALDNPDVTSETALLHHVAPSYPKRQVLDKLALAFAELRRLAENAVISYPYSMREAVAVARHLEKYQKDSVVDALSNVLAFEAYDAPLRRQLSDVFEAHFHGIKDDLELAFGSVSGETGSSGSRSSNVSDVEIRYYLPNGQGGPSIPKTGLSGPKHGEVDPSGAPHVGGNRWAGGSGGSDTAGLGGRGGPYRLWDGNPVHSVSEEAKAEVSEEAKAKARAMALQAWEQRLADIEKMDPSMWKMYLEVLSTVEPQVAQLQSILRQAKDKKLERIWLRNRSDGELDDTRLVEGVAGERLVFKKRGTTESKSKSDDDDDRAKRRICFVMDCSGSMYRFNGMDGRLNRMLETTCLIFESMEGLDRYDYAVLGHSGGSAQIPFVEFGKPPANRGERLKVLQRMLAHTQFCWPGDNTIEATNLAIDYVIDAMSSDQKDHRDEKTGRAFVVVVSDANFRRYRMDPLWWSEALKRDARVDGHAVMIGSIGEEAAKIRAALPAGHGHVVLDTTLLPSTFRSIFEQAGIVDNDF</sequence>
<dbReference type="GO" id="GO:0016887">
    <property type="term" value="F:ATP hydrolysis activity"/>
    <property type="evidence" value="ECO:0007669"/>
    <property type="project" value="InterPro"/>
</dbReference>
<dbReference type="Gene3D" id="3.40.50.300">
    <property type="entry name" value="P-loop containing nucleotide triphosphate hydrolases"/>
    <property type="match status" value="3"/>
</dbReference>
<dbReference type="GO" id="GO:0005524">
    <property type="term" value="F:ATP binding"/>
    <property type="evidence" value="ECO:0007669"/>
    <property type="project" value="InterPro"/>
</dbReference>
<keyword evidence="6" id="KW-1185">Reference proteome</keyword>
<dbReference type="SMART" id="SM00327">
    <property type="entry name" value="VWA"/>
    <property type="match status" value="1"/>
</dbReference>
<dbReference type="EMBL" id="CAMXCT020000676">
    <property type="protein sequence ID" value="CAL1135386.1"/>
    <property type="molecule type" value="Genomic_DNA"/>
</dbReference>
<dbReference type="InterPro" id="IPR039891">
    <property type="entry name" value="VWA8"/>
</dbReference>
<dbReference type="InterPro" id="IPR011704">
    <property type="entry name" value="ATPase_dyneun-rel_AAA"/>
</dbReference>
<reference evidence="3" key="1">
    <citation type="submission" date="2022-10" db="EMBL/GenBank/DDBJ databases">
        <authorList>
            <person name="Chen Y."/>
            <person name="Dougan E. K."/>
            <person name="Chan C."/>
            <person name="Rhodes N."/>
            <person name="Thang M."/>
        </authorList>
    </citation>
    <scope>NUCLEOTIDE SEQUENCE</scope>
</reference>
<dbReference type="Pfam" id="PF07728">
    <property type="entry name" value="AAA_5"/>
    <property type="match status" value="3"/>
</dbReference>
<evidence type="ECO:0000256" key="1">
    <source>
        <dbReference type="SAM" id="MobiDB-lite"/>
    </source>
</evidence>
<dbReference type="SUPFAM" id="SSF52540">
    <property type="entry name" value="P-loop containing nucleoside triphosphate hydrolases"/>
    <property type="match status" value="3"/>
</dbReference>
<dbReference type="InterPro" id="IPR002035">
    <property type="entry name" value="VWF_A"/>
</dbReference>
<comment type="caution">
    <text evidence="3">The sequence shown here is derived from an EMBL/GenBank/DDBJ whole genome shotgun (WGS) entry which is preliminary data.</text>
</comment>
<dbReference type="GO" id="GO:0005737">
    <property type="term" value="C:cytoplasm"/>
    <property type="evidence" value="ECO:0007669"/>
    <property type="project" value="TreeGrafter"/>
</dbReference>
<organism evidence="3">
    <name type="scientific">Cladocopium goreaui</name>
    <dbReference type="NCBI Taxonomy" id="2562237"/>
    <lineage>
        <taxon>Eukaryota</taxon>
        <taxon>Sar</taxon>
        <taxon>Alveolata</taxon>
        <taxon>Dinophyceae</taxon>
        <taxon>Suessiales</taxon>
        <taxon>Symbiodiniaceae</taxon>
        <taxon>Cladocopium</taxon>
    </lineage>
</organism>
<accession>A0A9P1FN48</accession>
<evidence type="ECO:0000313" key="3">
    <source>
        <dbReference type="EMBL" id="CAI3982011.1"/>
    </source>
</evidence>
<dbReference type="OrthoDB" id="5186at2759"/>
<evidence type="ECO:0000313" key="6">
    <source>
        <dbReference type="Proteomes" id="UP001152797"/>
    </source>
</evidence>
<gene>
    <name evidence="3" type="ORF">C1SCF055_LOCUS9752</name>
</gene>
<protein>
    <submittedName>
        <fullName evidence="5">von Willebrand factor A domain-containing protein 8</fullName>
    </submittedName>
</protein>
<feature type="region of interest" description="Disordered" evidence="1">
    <location>
        <begin position="968"/>
        <end position="987"/>
    </location>
</feature>
<evidence type="ECO:0000313" key="5">
    <source>
        <dbReference type="EMBL" id="CAL4769323.1"/>
    </source>
</evidence>
<proteinExistence type="predicted"/>
<dbReference type="PANTHER" id="PTHR21610:SF9">
    <property type="entry name" value="VON WILLEBRAND FACTOR A DOMAIN-CONTAINING PROTEIN 8"/>
    <property type="match status" value="1"/>
</dbReference>
<name>A0A9P1FN48_9DINO</name>
<evidence type="ECO:0000259" key="2">
    <source>
        <dbReference type="PROSITE" id="PS50234"/>
    </source>
</evidence>
<dbReference type="InterPro" id="IPR036465">
    <property type="entry name" value="vWFA_dom_sf"/>
</dbReference>
<evidence type="ECO:0000313" key="4">
    <source>
        <dbReference type="EMBL" id="CAL1135386.1"/>
    </source>
</evidence>
<dbReference type="EMBL" id="CAMXCT010000676">
    <property type="protein sequence ID" value="CAI3982011.1"/>
    <property type="molecule type" value="Genomic_DNA"/>
</dbReference>
<dbReference type="EMBL" id="CAMXCT030000676">
    <property type="protein sequence ID" value="CAL4769323.1"/>
    <property type="molecule type" value="Genomic_DNA"/>
</dbReference>
<dbReference type="PANTHER" id="PTHR21610">
    <property type="entry name" value="VON WILLEBRAND FACTOR A DOMAIN-CONTAINING PROTEIN 8"/>
    <property type="match status" value="1"/>
</dbReference>
<dbReference type="InterPro" id="IPR027417">
    <property type="entry name" value="P-loop_NTPase"/>
</dbReference>
<dbReference type="SUPFAM" id="SSF53300">
    <property type="entry name" value="vWA-like"/>
    <property type="match status" value="1"/>
</dbReference>
<dbReference type="PROSITE" id="PS50234">
    <property type="entry name" value="VWFA"/>
    <property type="match status" value="1"/>
</dbReference>